<evidence type="ECO:0000313" key="3">
    <source>
        <dbReference type="EMBL" id="KMQ70489.1"/>
    </source>
</evidence>
<dbReference type="SUPFAM" id="SSF56219">
    <property type="entry name" value="DNase I-like"/>
    <property type="match status" value="1"/>
</dbReference>
<dbReference type="STRING" id="1304281.ACM44_11885"/>
<evidence type="ECO:0000313" key="4">
    <source>
        <dbReference type="Proteomes" id="UP000035900"/>
    </source>
</evidence>
<feature type="domain" description="Endonuclease/exonuclease/phosphatase" evidence="2">
    <location>
        <begin position="112"/>
        <end position="315"/>
    </location>
</feature>
<feature type="transmembrane region" description="Helical" evidence="1">
    <location>
        <begin position="34"/>
        <end position="58"/>
    </location>
</feature>
<keyword evidence="4" id="KW-1185">Reference proteome</keyword>
<dbReference type="InterPro" id="IPR036691">
    <property type="entry name" value="Endo/exonu/phosph_ase_sf"/>
</dbReference>
<dbReference type="Proteomes" id="UP000035900">
    <property type="component" value="Unassembled WGS sequence"/>
</dbReference>
<reference evidence="3 4" key="1">
    <citation type="journal article" date="2004" name="Int. J. Syst. Evol. Microbiol.">
        <title>Kaistella koreensis gen. nov., sp. nov., a novel member of the Chryseobacterium-Bergeyella-Riemerella branch.</title>
        <authorList>
            <person name="Kim M.K."/>
            <person name="Im W.T."/>
            <person name="Shin Y.K."/>
            <person name="Lim J.H."/>
            <person name="Kim S.H."/>
            <person name="Lee B.C."/>
            <person name="Park M.Y."/>
            <person name="Lee K.Y."/>
            <person name="Lee S.T."/>
        </authorList>
    </citation>
    <scope>NUCLEOTIDE SEQUENCE [LARGE SCALE GENOMIC DNA]</scope>
    <source>
        <strain evidence="3 4">CCUG 49689</strain>
    </source>
</reference>
<name>A0A0J7IXE3_9FLAO</name>
<comment type="caution">
    <text evidence="3">The sequence shown here is derived from an EMBL/GenBank/DDBJ whole genome shotgun (WGS) entry which is preliminary data.</text>
</comment>
<dbReference type="CDD" id="cd09084">
    <property type="entry name" value="EEP-2"/>
    <property type="match status" value="1"/>
</dbReference>
<keyword evidence="1" id="KW-1133">Transmembrane helix</keyword>
<dbReference type="PANTHER" id="PTHR14859:SF1">
    <property type="entry name" value="PGAP2-INTERACTING PROTEIN"/>
    <property type="match status" value="1"/>
</dbReference>
<keyword evidence="1" id="KW-0472">Membrane</keyword>
<accession>A0A0J7IXE3</accession>
<keyword evidence="1" id="KW-0812">Transmembrane</keyword>
<dbReference type="InterPro" id="IPR005135">
    <property type="entry name" value="Endo/exonuclease/phosphatase"/>
</dbReference>
<dbReference type="RefSeq" id="WP_048500267.1">
    <property type="nucleotide sequence ID" value="NZ_LFNG01000017.1"/>
</dbReference>
<proteinExistence type="predicted"/>
<protein>
    <recommendedName>
        <fullName evidence="2">Endonuclease/exonuclease/phosphatase domain-containing protein</fullName>
    </recommendedName>
</protein>
<gene>
    <name evidence="3" type="ORF">ACM44_11885</name>
</gene>
<dbReference type="Pfam" id="PF03372">
    <property type="entry name" value="Exo_endo_phos"/>
    <property type="match status" value="1"/>
</dbReference>
<feature type="transmembrane region" description="Helical" evidence="1">
    <location>
        <begin position="7"/>
        <end position="28"/>
    </location>
</feature>
<evidence type="ECO:0000259" key="2">
    <source>
        <dbReference type="Pfam" id="PF03372"/>
    </source>
</evidence>
<dbReference type="EMBL" id="LFNG01000017">
    <property type="protein sequence ID" value="KMQ70489.1"/>
    <property type="molecule type" value="Genomic_DNA"/>
</dbReference>
<dbReference type="OrthoDB" id="635146at2"/>
<dbReference type="InterPro" id="IPR051916">
    <property type="entry name" value="GPI-anchor_lipid_remodeler"/>
</dbReference>
<dbReference type="Gene3D" id="3.60.10.10">
    <property type="entry name" value="Endonuclease/exonuclease/phosphatase"/>
    <property type="match status" value="1"/>
</dbReference>
<dbReference type="GO" id="GO:0016020">
    <property type="term" value="C:membrane"/>
    <property type="evidence" value="ECO:0007669"/>
    <property type="project" value="GOC"/>
</dbReference>
<sequence>MEKFQRILLVFHFFIVIFLLGTFLNGYIKPAAFPWLNLLSLAFPVLMLLNMLLIIFWALVKKKTALIFILCSFFLIHPTRRWVNFSGKSQETGNLKIVTLNGHSGIMGEEAMRSYLNSVHPDVVFFQESRFYKHENLELKDLKYRYKCFIVELHSKYEILEAGPILDNPLQGSSFYADIKINGQKIRLVNVYLEPFRFNKKMLNSNVSISTVGRFMNTFENIFLVHQGQVNMIKKFLDESPYPVILAGDFNAVPNSYEYYHLGKDLKDVFMERGNGISSSFHDYKFPIRIDYVFCSREINPVSYKVDRSVKISDHFPVIAEFKID</sequence>
<evidence type="ECO:0000256" key="1">
    <source>
        <dbReference type="SAM" id="Phobius"/>
    </source>
</evidence>
<organism evidence="3 4">
    <name type="scientific">Chryseobacterium koreense CCUG 49689</name>
    <dbReference type="NCBI Taxonomy" id="1304281"/>
    <lineage>
        <taxon>Bacteria</taxon>
        <taxon>Pseudomonadati</taxon>
        <taxon>Bacteroidota</taxon>
        <taxon>Flavobacteriia</taxon>
        <taxon>Flavobacteriales</taxon>
        <taxon>Weeksellaceae</taxon>
        <taxon>Chryseobacterium group</taxon>
        <taxon>Chryseobacterium</taxon>
    </lineage>
</organism>
<dbReference type="AlphaFoldDB" id="A0A0J7IXE3"/>
<dbReference type="PANTHER" id="PTHR14859">
    <property type="entry name" value="CALCOFLUOR WHITE HYPERSENSITIVE PROTEIN PRECURSOR"/>
    <property type="match status" value="1"/>
</dbReference>
<dbReference type="GO" id="GO:0003824">
    <property type="term" value="F:catalytic activity"/>
    <property type="evidence" value="ECO:0007669"/>
    <property type="project" value="InterPro"/>
</dbReference>
<dbReference type="GO" id="GO:0006506">
    <property type="term" value="P:GPI anchor biosynthetic process"/>
    <property type="evidence" value="ECO:0007669"/>
    <property type="project" value="TreeGrafter"/>
</dbReference>
<dbReference type="PATRIC" id="fig|1304281.5.peg.2552"/>